<dbReference type="EnsemblPlants" id="Pp3c4_25000V3.2">
    <property type="protein sequence ID" value="PAC:32921725.CDS.1"/>
    <property type="gene ID" value="Pp3c4_25000"/>
</dbReference>
<gene>
    <name evidence="2" type="ORF">PHYPA_006718</name>
</gene>
<evidence type="ECO:0000313" key="4">
    <source>
        <dbReference type="Proteomes" id="UP000006727"/>
    </source>
</evidence>
<accession>A0A2K1KPZ6</accession>
<reference evidence="2 4" key="1">
    <citation type="journal article" date="2008" name="Science">
        <title>The Physcomitrella genome reveals evolutionary insights into the conquest of land by plants.</title>
        <authorList>
            <person name="Rensing S."/>
            <person name="Lang D."/>
            <person name="Zimmer A."/>
            <person name="Terry A."/>
            <person name="Salamov A."/>
            <person name="Shapiro H."/>
            <person name="Nishiyama T."/>
            <person name="Perroud P.-F."/>
            <person name="Lindquist E."/>
            <person name="Kamisugi Y."/>
            <person name="Tanahashi T."/>
            <person name="Sakakibara K."/>
            <person name="Fujita T."/>
            <person name="Oishi K."/>
            <person name="Shin-I T."/>
            <person name="Kuroki Y."/>
            <person name="Toyoda A."/>
            <person name="Suzuki Y."/>
            <person name="Hashimoto A."/>
            <person name="Yamaguchi K."/>
            <person name="Sugano A."/>
            <person name="Kohara Y."/>
            <person name="Fujiyama A."/>
            <person name="Anterola A."/>
            <person name="Aoki S."/>
            <person name="Ashton N."/>
            <person name="Barbazuk W.B."/>
            <person name="Barker E."/>
            <person name="Bennetzen J."/>
            <person name="Bezanilla M."/>
            <person name="Blankenship R."/>
            <person name="Cho S.H."/>
            <person name="Dutcher S."/>
            <person name="Estelle M."/>
            <person name="Fawcett J.A."/>
            <person name="Gundlach H."/>
            <person name="Hanada K."/>
            <person name="Heyl A."/>
            <person name="Hicks K.A."/>
            <person name="Hugh J."/>
            <person name="Lohr M."/>
            <person name="Mayer K."/>
            <person name="Melkozernov A."/>
            <person name="Murata T."/>
            <person name="Nelson D."/>
            <person name="Pils B."/>
            <person name="Prigge M."/>
            <person name="Reiss B."/>
            <person name="Renner T."/>
            <person name="Rombauts S."/>
            <person name="Rushton P."/>
            <person name="Sanderfoot A."/>
            <person name="Schween G."/>
            <person name="Shiu S.-H."/>
            <person name="Stueber K."/>
            <person name="Theodoulou F.L."/>
            <person name="Tu H."/>
            <person name="Van de Peer Y."/>
            <person name="Verrier P.J."/>
            <person name="Waters E."/>
            <person name="Wood A."/>
            <person name="Yang L."/>
            <person name="Cove D."/>
            <person name="Cuming A."/>
            <person name="Hasebe M."/>
            <person name="Lucas S."/>
            <person name="Mishler D.B."/>
            <person name="Reski R."/>
            <person name="Grigoriev I."/>
            <person name="Quatrano R.S."/>
            <person name="Boore J.L."/>
        </authorList>
    </citation>
    <scope>NUCLEOTIDE SEQUENCE [LARGE SCALE GENOMIC DNA]</scope>
    <source>
        <strain evidence="3 4">cv. Gransden 2004</strain>
    </source>
</reference>
<keyword evidence="1" id="KW-0472">Membrane</keyword>
<keyword evidence="1" id="KW-0812">Transmembrane</keyword>
<reference evidence="3" key="3">
    <citation type="submission" date="2020-12" db="UniProtKB">
        <authorList>
            <consortium name="EnsemblPlants"/>
        </authorList>
    </citation>
    <scope>IDENTIFICATION</scope>
</reference>
<reference evidence="2 4" key="2">
    <citation type="journal article" date="2018" name="Plant J.">
        <title>The Physcomitrella patens chromosome-scale assembly reveals moss genome structure and evolution.</title>
        <authorList>
            <person name="Lang D."/>
            <person name="Ullrich K.K."/>
            <person name="Murat F."/>
            <person name="Fuchs J."/>
            <person name="Jenkins J."/>
            <person name="Haas F.B."/>
            <person name="Piednoel M."/>
            <person name="Gundlach H."/>
            <person name="Van Bel M."/>
            <person name="Meyberg R."/>
            <person name="Vives C."/>
            <person name="Morata J."/>
            <person name="Symeonidi A."/>
            <person name="Hiss M."/>
            <person name="Muchero W."/>
            <person name="Kamisugi Y."/>
            <person name="Saleh O."/>
            <person name="Blanc G."/>
            <person name="Decker E.L."/>
            <person name="van Gessel N."/>
            <person name="Grimwood J."/>
            <person name="Hayes R.D."/>
            <person name="Graham S.W."/>
            <person name="Gunter L.E."/>
            <person name="McDaniel S.F."/>
            <person name="Hoernstein S.N.W."/>
            <person name="Larsson A."/>
            <person name="Li F.W."/>
            <person name="Perroud P.F."/>
            <person name="Phillips J."/>
            <person name="Ranjan P."/>
            <person name="Rokshar D.S."/>
            <person name="Rothfels C.J."/>
            <person name="Schneider L."/>
            <person name="Shu S."/>
            <person name="Stevenson D.W."/>
            <person name="Thummler F."/>
            <person name="Tillich M."/>
            <person name="Villarreal Aguilar J.C."/>
            <person name="Widiez T."/>
            <person name="Wong G.K."/>
            <person name="Wymore A."/>
            <person name="Zhang Y."/>
            <person name="Zimmer A.D."/>
            <person name="Quatrano R.S."/>
            <person name="Mayer K.F.X."/>
            <person name="Goodstein D."/>
            <person name="Casacuberta J.M."/>
            <person name="Vandepoele K."/>
            <person name="Reski R."/>
            <person name="Cuming A.C."/>
            <person name="Tuskan G.A."/>
            <person name="Maumus F."/>
            <person name="Salse J."/>
            <person name="Schmutz J."/>
            <person name="Rensing S.A."/>
        </authorList>
    </citation>
    <scope>NUCLEOTIDE SEQUENCE [LARGE SCALE GENOMIC DNA]</scope>
    <source>
        <strain evidence="3 4">cv. Gransden 2004</strain>
    </source>
</reference>
<dbReference type="Gramene" id="Pp3c4_25000V3.1">
    <property type="protein sequence ID" value="PAC:32921724.CDS.1"/>
    <property type="gene ID" value="Pp3c4_25000"/>
</dbReference>
<evidence type="ECO:0000313" key="3">
    <source>
        <dbReference type="EnsemblPlants" id="PAC:32921724.CDS.1"/>
    </source>
</evidence>
<protein>
    <submittedName>
        <fullName evidence="2 3">Uncharacterized protein</fullName>
    </submittedName>
</protein>
<dbReference type="PaxDb" id="3218-PP1S60_258V6.1"/>
<evidence type="ECO:0000313" key="2">
    <source>
        <dbReference type="EMBL" id="PNR55821.1"/>
    </source>
</evidence>
<name>A0A2K1KPZ6_PHYPA</name>
<dbReference type="AlphaFoldDB" id="A0A2K1KPZ6"/>
<proteinExistence type="predicted"/>
<dbReference type="InParanoid" id="A0A2K1KPZ6"/>
<dbReference type="Proteomes" id="UP000006727">
    <property type="component" value="Chromosome 4"/>
</dbReference>
<evidence type="ECO:0000256" key="1">
    <source>
        <dbReference type="SAM" id="Phobius"/>
    </source>
</evidence>
<sequence length="80" mass="9102">MPKALCLSNLFFMLVSLLIASLHLTFQTSTSSLFVLLLFLPLYLFCIFNEASSSILYQAIHAFLIPIRIISCIDSLKRKF</sequence>
<dbReference type="EnsemblPlants" id="Pp3c4_25000V3.1">
    <property type="protein sequence ID" value="PAC:32921724.CDS.1"/>
    <property type="gene ID" value="Pp3c4_25000"/>
</dbReference>
<organism evidence="2">
    <name type="scientific">Physcomitrium patens</name>
    <name type="common">Spreading-leaved earth moss</name>
    <name type="synonym">Physcomitrella patens</name>
    <dbReference type="NCBI Taxonomy" id="3218"/>
    <lineage>
        <taxon>Eukaryota</taxon>
        <taxon>Viridiplantae</taxon>
        <taxon>Streptophyta</taxon>
        <taxon>Embryophyta</taxon>
        <taxon>Bryophyta</taxon>
        <taxon>Bryophytina</taxon>
        <taxon>Bryopsida</taxon>
        <taxon>Funariidae</taxon>
        <taxon>Funariales</taxon>
        <taxon>Funariaceae</taxon>
        <taxon>Physcomitrium</taxon>
    </lineage>
</organism>
<dbReference type="Gramene" id="Pp3c4_25000V3.2">
    <property type="protein sequence ID" value="PAC:32921725.CDS.1"/>
    <property type="gene ID" value="Pp3c4_25000"/>
</dbReference>
<keyword evidence="1" id="KW-1133">Transmembrane helix</keyword>
<feature type="transmembrane region" description="Helical" evidence="1">
    <location>
        <begin position="30"/>
        <end position="48"/>
    </location>
</feature>
<keyword evidence="4" id="KW-1185">Reference proteome</keyword>
<dbReference type="EMBL" id="ABEU02000004">
    <property type="protein sequence ID" value="PNR55821.1"/>
    <property type="molecule type" value="Genomic_DNA"/>
</dbReference>